<reference evidence="1 2" key="1">
    <citation type="submission" date="2013-02" db="EMBL/GenBank/DDBJ databases">
        <title>The Genome Sequence of Plasmodium inui San Antonio 1.</title>
        <authorList>
            <consortium name="The Broad Institute Genome Sequencing Platform"/>
            <consortium name="The Broad Institute Genome Sequencing Center for Infectious Disease"/>
            <person name="Neafsey D."/>
            <person name="Cheeseman I."/>
            <person name="Volkman S."/>
            <person name="Adams J."/>
            <person name="Walker B."/>
            <person name="Young S.K."/>
            <person name="Zeng Q."/>
            <person name="Gargeya S."/>
            <person name="Fitzgerald M."/>
            <person name="Haas B."/>
            <person name="Abouelleil A."/>
            <person name="Alvarado L."/>
            <person name="Arachchi H.M."/>
            <person name="Berlin A.M."/>
            <person name="Chapman S.B."/>
            <person name="Dewar J."/>
            <person name="Goldberg J."/>
            <person name="Griggs A."/>
            <person name="Gujja S."/>
            <person name="Hansen M."/>
            <person name="Howarth C."/>
            <person name="Imamovic A."/>
            <person name="Larimer J."/>
            <person name="McCowan C."/>
            <person name="Murphy C."/>
            <person name="Neiman D."/>
            <person name="Pearson M."/>
            <person name="Priest M."/>
            <person name="Roberts A."/>
            <person name="Saif S."/>
            <person name="Shea T."/>
            <person name="Sisk P."/>
            <person name="Sykes S."/>
            <person name="Wortman J."/>
            <person name="Nusbaum C."/>
            <person name="Birren B."/>
        </authorList>
    </citation>
    <scope>NUCLEOTIDE SEQUENCE [LARGE SCALE GENOMIC DNA]</scope>
    <source>
        <strain evidence="1 2">San Antonio 1</strain>
    </source>
</reference>
<evidence type="ECO:0000313" key="2">
    <source>
        <dbReference type="Proteomes" id="UP000030640"/>
    </source>
</evidence>
<protein>
    <submittedName>
        <fullName evidence="1">Uncharacterized protein</fullName>
    </submittedName>
</protein>
<dbReference type="RefSeq" id="XP_008819246.1">
    <property type="nucleotide sequence ID" value="XM_008821024.1"/>
</dbReference>
<evidence type="ECO:0000313" key="1">
    <source>
        <dbReference type="EMBL" id="EUD64172.1"/>
    </source>
</evidence>
<organism evidence="1 2">
    <name type="scientific">Plasmodium inui San Antonio 1</name>
    <dbReference type="NCBI Taxonomy" id="1237626"/>
    <lineage>
        <taxon>Eukaryota</taxon>
        <taxon>Sar</taxon>
        <taxon>Alveolata</taxon>
        <taxon>Apicomplexa</taxon>
        <taxon>Aconoidasida</taxon>
        <taxon>Haemosporida</taxon>
        <taxon>Plasmodiidae</taxon>
        <taxon>Plasmodium</taxon>
        <taxon>Plasmodium (Plasmodium)</taxon>
    </lineage>
</organism>
<dbReference type="AlphaFoldDB" id="W6ZTC4"/>
<accession>W6ZTC4</accession>
<dbReference type="Proteomes" id="UP000030640">
    <property type="component" value="Unassembled WGS sequence"/>
</dbReference>
<keyword evidence="2" id="KW-1185">Reference proteome</keyword>
<gene>
    <name evidence="1" type="ORF">C922_05453</name>
</gene>
<dbReference type="GeneID" id="20040727"/>
<dbReference type="VEuPathDB" id="PlasmoDB:C922_05453"/>
<dbReference type="EMBL" id="KI965533">
    <property type="protein sequence ID" value="EUD64172.1"/>
    <property type="molecule type" value="Genomic_DNA"/>
</dbReference>
<sequence>MENIESYIITYQKKTKQEVIRTWEGTGNQLDRGKLILQIQPWGRIKISLSASLPLSRNKIQSLKIYIIRKLDTTPKQTNNEDKGDLTIILIYIKPEEETTRIPGKLGSVTIGIYNEKSYQKLPKNSMEYL</sequence>
<name>W6ZTC4_9APIC</name>
<proteinExistence type="predicted"/>